<dbReference type="GO" id="GO:0005789">
    <property type="term" value="C:endoplasmic reticulum membrane"/>
    <property type="evidence" value="ECO:0007669"/>
    <property type="project" value="UniProtKB-SubCell"/>
</dbReference>
<evidence type="ECO:0000256" key="17">
    <source>
        <dbReference type="ARBA" id="ARBA00044717"/>
    </source>
</evidence>
<evidence type="ECO:0000256" key="18">
    <source>
        <dbReference type="ARBA" id="ARBA00045078"/>
    </source>
</evidence>
<dbReference type="EMBL" id="CM026423">
    <property type="protein sequence ID" value="KAG0582436.1"/>
    <property type="molecule type" value="Genomic_DNA"/>
</dbReference>
<keyword evidence="8" id="KW-0808">Transferase</keyword>
<comment type="catalytic activity">
    <reaction evidence="18">
        <text>a di-trans,poly-cis-dolichyl phosphate + UDP-N-acetyl-alpha-D-glucosamine = an N-acetyl-alpha-D-glucosaminyl-diphospho-di-trans,poly-cis-dolichol + UMP</text>
        <dbReference type="Rhea" id="RHEA:13289"/>
        <dbReference type="Rhea" id="RHEA-COMP:19498"/>
        <dbReference type="Rhea" id="RHEA-COMP:19507"/>
        <dbReference type="ChEBI" id="CHEBI:57683"/>
        <dbReference type="ChEBI" id="CHEBI:57705"/>
        <dbReference type="ChEBI" id="CHEBI:57865"/>
        <dbReference type="ChEBI" id="CHEBI:58427"/>
        <dbReference type="EC" id="2.7.8.15"/>
    </reaction>
    <physiologicalReaction direction="left-to-right" evidence="18">
        <dbReference type="Rhea" id="RHEA:13290"/>
    </physiologicalReaction>
</comment>
<evidence type="ECO:0000256" key="1">
    <source>
        <dbReference type="ARBA" id="ARBA00001946"/>
    </source>
</evidence>
<dbReference type="PANTHER" id="PTHR10571:SF0">
    <property type="entry name" value="UDP-N-ACETYLGLUCOSAMINE--DOLICHYL-PHOSPHATE N-ACETYLGLUCOSAMINEPHOSPHOTRANSFERASE"/>
    <property type="match status" value="1"/>
</dbReference>
<evidence type="ECO:0000256" key="11">
    <source>
        <dbReference type="ARBA" id="ARBA00022824"/>
    </source>
</evidence>
<evidence type="ECO:0000313" key="21">
    <source>
        <dbReference type="Proteomes" id="UP000822688"/>
    </source>
</evidence>
<dbReference type="Proteomes" id="UP000822688">
    <property type="component" value="Chromosome 3"/>
</dbReference>
<dbReference type="PANTHER" id="PTHR10571">
    <property type="entry name" value="UDP-N-ACETYLGLUCOSAMINE--DOLICHYL-PHOSPHATE N-ACETYLGLUCOSAMINEPHOSPHOTRANSFERASE"/>
    <property type="match status" value="1"/>
</dbReference>
<feature type="transmembrane region" description="Helical" evidence="19">
    <location>
        <begin position="85"/>
        <end position="108"/>
    </location>
</feature>
<keyword evidence="21" id="KW-1185">Reference proteome</keyword>
<keyword evidence="9 19" id="KW-0812">Transmembrane</keyword>
<dbReference type="EC" id="2.7.8.15" evidence="5"/>
<dbReference type="AlphaFoldDB" id="A0A8T0IHS5"/>
<evidence type="ECO:0000256" key="14">
    <source>
        <dbReference type="ARBA" id="ARBA00023136"/>
    </source>
</evidence>
<dbReference type="InterPro" id="IPR033895">
    <property type="entry name" value="GPT"/>
</dbReference>
<evidence type="ECO:0000256" key="6">
    <source>
        <dbReference type="ARBA" id="ARBA00017659"/>
    </source>
</evidence>
<proteinExistence type="inferred from homology"/>
<keyword evidence="14 19" id="KW-0472">Membrane</keyword>
<feature type="transmembrane region" description="Helical" evidence="19">
    <location>
        <begin position="300"/>
        <end position="318"/>
    </location>
</feature>
<evidence type="ECO:0000256" key="5">
    <source>
        <dbReference type="ARBA" id="ARBA00013225"/>
    </source>
</evidence>
<evidence type="ECO:0000256" key="4">
    <source>
        <dbReference type="ARBA" id="ARBA00009317"/>
    </source>
</evidence>
<evidence type="ECO:0000313" key="20">
    <source>
        <dbReference type="EMBL" id="KAG0582436.1"/>
    </source>
</evidence>
<feature type="transmembrane region" description="Helical" evidence="19">
    <location>
        <begin position="157"/>
        <end position="177"/>
    </location>
</feature>
<evidence type="ECO:0000256" key="15">
    <source>
        <dbReference type="ARBA" id="ARBA00029567"/>
    </source>
</evidence>
<evidence type="ECO:0000256" key="13">
    <source>
        <dbReference type="ARBA" id="ARBA00022989"/>
    </source>
</evidence>
<keyword evidence="7" id="KW-0328">Glycosyltransferase</keyword>
<dbReference type="GO" id="GO:0006488">
    <property type="term" value="P:dolichol-linked oligosaccharide biosynthetic process"/>
    <property type="evidence" value="ECO:0007669"/>
    <property type="project" value="InterPro"/>
</dbReference>
<evidence type="ECO:0000256" key="12">
    <source>
        <dbReference type="ARBA" id="ARBA00022842"/>
    </source>
</evidence>
<evidence type="ECO:0000256" key="7">
    <source>
        <dbReference type="ARBA" id="ARBA00022676"/>
    </source>
</evidence>
<comment type="pathway">
    <text evidence="3">Protein modification; protein glycosylation.</text>
</comment>
<sequence>MNIYGYDINKKGLHQGDVKIPEAMGVVAGGVFLAILSIFRIYFNLQDLANEVNKVQFFSSSFAIGFALVLGYIDDFKNLSWRFKILLPTLPGLCLLMTYTGGTTIIIPKILQSTFNINPLIDLGWMYKIFIFLITIFCFNSINILAGINGLEVGQSIIITLAIITHNLIQITNGITLHAHISSLCMMQPFLATSFGLLIFNWYPASIFIGDTYTYFAGTTLAVAGIHGHLSKTMFFFFMPQILNFVYSLPQLFKIVPCPRHRLPQFNKKSGLLIGSNDMNLVNLVLRWHGPWSERNLCKFILSFQVLCCILTLVVSNAKSYNLHNLIKFSRE</sequence>
<evidence type="ECO:0000256" key="8">
    <source>
        <dbReference type="ARBA" id="ARBA00022679"/>
    </source>
</evidence>
<name>A0A8T0IHS5_CERPU</name>
<evidence type="ECO:0000256" key="10">
    <source>
        <dbReference type="ARBA" id="ARBA00022723"/>
    </source>
</evidence>
<protein>
    <recommendedName>
        <fullName evidence="6">UDP-N-acetylglucosamine--dolichyl-phosphate N-acetylglucosaminephosphotransferase</fullName>
        <ecNumber evidence="5">2.7.8.15</ecNumber>
    </recommendedName>
    <alternativeName>
        <fullName evidence="15">GlcNAc-1-P transferase</fullName>
    </alternativeName>
    <alternativeName>
        <fullName evidence="16">N-acetylglucosamine-1-phosphate transferase</fullName>
    </alternativeName>
</protein>
<comment type="subcellular location">
    <subcellularLocation>
        <location evidence="2">Endoplasmic reticulum membrane</location>
        <topology evidence="2">Multi-pass membrane protein</topology>
    </subcellularLocation>
</comment>
<feature type="transmembrane region" description="Helical" evidence="19">
    <location>
        <begin position="189"/>
        <end position="209"/>
    </location>
</feature>
<reference evidence="20" key="1">
    <citation type="submission" date="2020-06" db="EMBL/GenBank/DDBJ databases">
        <title>WGS assembly of Ceratodon purpureus strain R40.</title>
        <authorList>
            <person name="Carey S.B."/>
            <person name="Jenkins J."/>
            <person name="Shu S."/>
            <person name="Lovell J.T."/>
            <person name="Sreedasyam A."/>
            <person name="Maumus F."/>
            <person name="Tiley G.P."/>
            <person name="Fernandez-Pozo N."/>
            <person name="Barry K."/>
            <person name="Chen C."/>
            <person name="Wang M."/>
            <person name="Lipzen A."/>
            <person name="Daum C."/>
            <person name="Saski C.A."/>
            <person name="Payton A.C."/>
            <person name="Mcbreen J.C."/>
            <person name="Conrad R.E."/>
            <person name="Kollar L.M."/>
            <person name="Olsson S."/>
            <person name="Huttunen S."/>
            <person name="Landis J.B."/>
            <person name="Wickett N.J."/>
            <person name="Johnson M.G."/>
            <person name="Rensing S.A."/>
            <person name="Grimwood J."/>
            <person name="Schmutz J."/>
            <person name="Mcdaniel S.F."/>
        </authorList>
    </citation>
    <scope>NUCLEOTIDE SEQUENCE</scope>
    <source>
        <strain evidence="20">R40</strain>
    </source>
</reference>
<keyword evidence="13 19" id="KW-1133">Transmembrane helix</keyword>
<evidence type="ECO:0000256" key="3">
    <source>
        <dbReference type="ARBA" id="ARBA00004922"/>
    </source>
</evidence>
<gene>
    <name evidence="20" type="ORF">KC19_3G059600</name>
</gene>
<keyword evidence="10" id="KW-0479">Metal-binding</keyword>
<comment type="caution">
    <text evidence="20">The sequence shown here is derived from an EMBL/GenBank/DDBJ whole genome shotgun (WGS) entry which is preliminary data.</text>
</comment>
<evidence type="ECO:0000256" key="16">
    <source>
        <dbReference type="ARBA" id="ARBA00033238"/>
    </source>
</evidence>
<dbReference type="CDD" id="cd06855">
    <property type="entry name" value="GT_GPT_euk"/>
    <property type="match status" value="1"/>
</dbReference>
<comment type="cofactor">
    <cofactor evidence="1">
        <name>Mg(2+)</name>
        <dbReference type="ChEBI" id="CHEBI:18420"/>
    </cofactor>
</comment>
<evidence type="ECO:0000256" key="19">
    <source>
        <dbReference type="SAM" id="Phobius"/>
    </source>
</evidence>
<keyword evidence="12" id="KW-0460">Magnesium</keyword>
<feature type="transmembrane region" description="Helical" evidence="19">
    <location>
        <begin position="23"/>
        <end position="43"/>
    </location>
</feature>
<dbReference type="GO" id="GO:0003975">
    <property type="term" value="F:UDP-N-acetylglucosamine-dolichyl-phosphate N-acetylglucosaminephosphotransferase activity"/>
    <property type="evidence" value="ECO:0007669"/>
    <property type="project" value="UniProtKB-EC"/>
</dbReference>
<dbReference type="Pfam" id="PF00953">
    <property type="entry name" value="Glycos_transf_4"/>
    <property type="match status" value="1"/>
</dbReference>
<feature type="transmembrane region" description="Helical" evidence="19">
    <location>
        <begin position="229"/>
        <end position="249"/>
    </location>
</feature>
<dbReference type="GO" id="GO:0046872">
    <property type="term" value="F:metal ion binding"/>
    <property type="evidence" value="ECO:0007669"/>
    <property type="project" value="UniProtKB-KW"/>
</dbReference>
<comment type="similarity">
    <text evidence="4">Belongs to the glycosyltransferase 4 family.</text>
</comment>
<evidence type="ECO:0000256" key="9">
    <source>
        <dbReference type="ARBA" id="ARBA00022692"/>
    </source>
</evidence>
<accession>A0A8T0IHS5</accession>
<keyword evidence="11" id="KW-0256">Endoplasmic reticulum</keyword>
<evidence type="ECO:0000256" key="2">
    <source>
        <dbReference type="ARBA" id="ARBA00004477"/>
    </source>
</evidence>
<dbReference type="InterPro" id="IPR000715">
    <property type="entry name" value="Glycosyl_transferase_4"/>
</dbReference>
<feature type="transmembrane region" description="Helical" evidence="19">
    <location>
        <begin position="129"/>
        <end position="151"/>
    </location>
</feature>
<dbReference type="GO" id="GO:0016757">
    <property type="term" value="F:glycosyltransferase activity"/>
    <property type="evidence" value="ECO:0007669"/>
    <property type="project" value="UniProtKB-KW"/>
</dbReference>
<feature type="transmembrane region" description="Helical" evidence="19">
    <location>
        <begin position="55"/>
        <end position="73"/>
    </location>
</feature>
<comment type="function">
    <text evidence="17">UDP-N-acetylglucosamine--dolichyl-phosphate N-acetylglucosaminephosphotransferase that operates in the biosynthetic pathway of dolichol-linked oligosaccharides, the glycan precursors employed in protein asparagine (N)-glycosylation. The assembly of dolichol-linked oligosaccharides begins on the cytosolic side of the endoplasmic reticulum membrane and finishes in its lumen. The sequential addition of sugars to dolichol pyrophosphate produces dolichol-linked oligosaccharides containing fourteen sugars, including two GlcNAcs, nine mannoses and three glucoses. Once assembled, the oligosaccharide is transferred from the lipid to nascent proteins by oligosaccharyltransferases. Catalyzes the initial step of dolichol-linked oligosaccharide biosynthesis, transfering GlcNAc-1-P from cytosolic UDP-GlcNAc onto the carrier lipid dolichyl phosphate (P-dolichol), yielding GlcNAc-P-P-dolichol embedded in the cytoplasmic leaflet of the endoplasmic reticulum membrane.</text>
</comment>
<organism evidence="20 21">
    <name type="scientific">Ceratodon purpureus</name>
    <name type="common">Fire moss</name>
    <name type="synonym">Dicranum purpureum</name>
    <dbReference type="NCBI Taxonomy" id="3225"/>
    <lineage>
        <taxon>Eukaryota</taxon>
        <taxon>Viridiplantae</taxon>
        <taxon>Streptophyta</taxon>
        <taxon>Embryophyta</taxon>
        <taxon>Bryophyta</taxon>
        <taxon>Bryophytina</taxon>
        <taxon>Bryopsida</taxon>
        <taxon>Dicranidae</taxon>
        <taxon>Pseudoditrichales</taxon>
        <taxon>Ditrichaceae</taxon>
        <taxon>Ceratodon</taxon>
    </lineage>
</organism>